<evidence type="ECO:0000256" key="2">
    <source>
        <dbReference type="ARBA" id="ARBA00022884"/>
    </source>
</evidence>
<accession>A0ABS2R0E6</accession>
<dbReference type="GO" id="GO:0005840">
    <property type="term" value="C:ribosome"/>
    <property type="evidence" value="ECO:0007669"/>
    <property type="project" value="UniProtKB-KW"/>
</dbReference>
<evidence type="ECO:0000256" key="6">
    <source>
        <dbReference type="SAM" id="MobiDB-lite"/>
    </source>
</evidence>
<feature type="domain" description="Large ribosomal subunit protein bL25 L25" evidence="7">
    <location>
        <begin position="5"/>
        <end position="91"/>
    </location>
</feature>
<dbReference type="InterPro" id="IPR020930">
    <property type="entry name" value="Ribosomal_uL5_bac-type"/>
</dbReference>
<reference evidence="9 10" key="1">
    <citation type="submission" date="2021-01" db="EMBL/GenBank/DDBJ databases">
        <title>Genomic Encyclopedia of Type Strains, Phase IV (KMG-IV): sequencing the most valuable type-strain genomes for metagenomic binning, comparative biology and taxonomic classification.</title>
        <authorList>
            <person name="Goeker M."/>
        </authorList>
    </citation>
    <scope>NUCLEOTIDE SEQUENCE [LARGE SCALE GENOMIC DNA]</scope>
    <source>
        <strain evidence="9 10">DSM 104297</strain>
    </source>
</reference>
<evidence type="ECO:0000259" key="7">
    <source>
        <dbReference type="Pfam" id="PF01386"/>
    </source>
</evidence>
<evidence type="ECO:0000256" key="3">
    <source>
        <dbReference type="ARBA" id="ARBA00022980"/>
    </source>
</evidence>
<evidence type="ECO:0000313" key="9">
    <source>
        <dbReference type="EMBL" id="MBM7704913.1"/>
    </source>
</evidence>
<proteinExistence type="inferred from homology"/>
<evidence type="ECO:0000256" key="1">
    <source>
        <dbReference type="ARBA" id="ARBA00022730"/>
    </source>
</evidence>
<comment type="similarity">
    <text evidence="5">Belongs to the bacterial ribosomal protein bL25 family. CTC subfamily.</text>
</comment>
<dbReference type="Pfam" id="PF14693">
    <property type="entry name" value="Ribosomal_TL5_C"/>
    <property type="match status" value="1"/>
</dbReference>
<sequence length="208" mass="23005">MSTLLQANERNEFKNSARRKIREEGNFPAVVYGNKVDSKSIYLNSAEFIKTIRESGRNGVLTLQVNSEKYSVMLHDIQTDPLKNEIVHADFQVIDMSKDIEATVNVVLVGEAAGTKEGGVLQQSLHEVTVKGLPKDIPSEIQIDVTNLGVNDTITLEEATVAKNIEITHNLTDTVASILPPRQEEDINSGEQQDSADEDDVSEKNKEE</sequence>
<dbReference type="CDD" id="cd00495">
    <property type="entry name" value="Ribosomal_L25_TL5_CTC"/>
    <property type="match status" value="1"/>
</dbReference>
<keyword evidence="1 5" id="KW-0699">rRNA-binding</keyword>
<comment type="function">
    <text evidence="5">This is one of the proteins that binds to the 5S RNA in the ribosome where it forms part of the central protuberance.</text>
</comment>
<evidence type="ECO:0000259" key="8">
    <source>
        <dbReference type="Pfam" id="PF14693"/>
    </source>
</evidence>
<dbReference type="SUPFAM" id="SSF50715">
    <property type="entry name" value="Ribosomal protein L25-like"/>
    <property type="match status" value="1"/>
</dbReference>
<keyword evidence="3 5" id="KW-0689">Ribosomal protein</keyword>
<dbReference type="NCBIfam" id="TIGR00731">
    <property type="entry name" value="bL25_bact_ctc"/>
    <property type="match status" value="1"/>
</dbReference>
<dbReference type="PANTHER" id="PTHR33284">
    <property type="entry name" value="RIBOSOMAL PROTEIN L25/GLN-TRNA SYNTHETASE, ANTI-CODON-BINDING DOMAIN-CONTAINING PROTEIN"/>
    <property type="match status" value="1"/>
</dbReference>
<dbReference type="InterPro" id="IPR037121">
    <property type="entry name" value="Ribosomal_bL25_C"/>
</dbReference>
<dbReference type="HAMAP" id="MF_01334">
    <property type="entry name" value="Ribosomal_bL25_CTC"/>
    <property type="match status" value="1"/>
</dbReference>
<organism evidence="9 10">
    <name type="scientific">Priestia iocasae</name>
    <dbReference type="NCBI Taxonomy" id="2291674"/>
    <lineage>
        <taxon>Bacteria</taxon>
        <taxon>Bacillati</taxon>
        <taxon>Bacillota</taxon>
        <taxon>Bacilli</taxon>
        <taxon>Bacillales</taxon>
        <taxon>Bacillaceae</taxon>
        <taxon>Priestia</taxon>
    </lineage>
</organism>
<comment type="caution">
    <text evidence="9">The sequence shown here is derived from an EMBL/GenBank/DDBJ whole genome shotgun (WGS) entry which is preliminary data.</text>
</comment>
<dbReference type="EMBL" id="JAFBFC010000010">
    <property type="protein sequence ID" value="MBM7704913.1"/>
    <property type="molecule type" value="Genomic_DNA"/>
</dbReference>
<gene>
    <name evidence="5" type="primary">rplY</name>
    <name evidence="5" type="synonym">ctc</name>
    <name evidence="9" type="ORF">JOC83_003794</name>
</gene>
<protein>
    <recommendedName>
        <fullName evidence="5">Large ribosomal subunit protein bL25</fullName>
    </recommendedName>
    <alternativeName>
        <fullName evidence="5">General stress protein CTC</fullName>
    </alternativeName>
</protein>
<keyword evidence="2 5" id="KW-0694">RNA-binding</keyword>
<evidence type="ECO:0000256" key="5">
    <source>
        <dbReference type="HAMAP-Rule" id="MF_01334"/>
    </source>
</evidence>
<dbReference type="InterPro" id="IPR020056">
    <property type="entry name" value="Rbsml_bL25/Gln-tRNA_synth_N"/>
</dbReference>
<dbReference type="NCBIfam" id="NF004133">
    <property type="entry name" value="PRK05618.2-4"/>
    <property type="match status" value="1"/>
</dbReference>
<dbReference type="RefSeq" id="WP_205188909.1">
    <property type="nucleotide sequence ID" value="NZ_JAFBFC010000010.1"/>
</dbReference>
<keyword evidence="4 5" id="KW-0687">Ribonucleoprotein</keyword>
<dbReference type="InterPro" id="IPR001021">
    <property type="entry name" value="Ribosomal_bL25_long"/>
</dbReference>
<dbReference type="InterPro" id="IPR020057">
    <property type="entry name" value="Ribosomal_bL25_b-dom"/>
</dbReference>
<evidence type="ECO:0000313" key="10">
    <source>
        <dbReference type="Proteomes" id="UP000809829"/>
    </source>
</evidence>
<dbReference type="Pfam" id="PF01386">
    <property type="entry name" value="Ribosomal_L25p"/>
    <property type="match status" value="1"/>
</dbReference>
<dbReference type="Gene3D" id="2.170.120.20">
    <property type="entry name" value="Ribosomal protein L25, beta domain"/>
    <property type="match status" value="1"/>
</dbReference>
<comment type="subunit">
    <text evidence="5">Part of the 50S ribosomal subunit; part of the 5S rRNA/L5/L18/L25 subcomplex. Contacts the 5S rRNA. Binds to the 5S rRNA independently of L5 and L18.</text>
</comment>
<evidence type="ECO:0000256" key="4">
    <source>
        <dbReference type="ARBA" id="ARBA00023274"/>
    </source>
</evidence>
<name>A0ABS2R0E6_9BACI</name>
<dbReference type="InterPro" id="IPR029751">
    <property type="entry name" value="Ribosomal_L25_dom"/>
</dbReference>
<dbReference type="Proteomes" id="UP000809829">
    <property type="component" value="Unassembled WGS sequence"/>
</dbReference>
<dbReference type="InterPro" id="IPR011035">
    <property type="entry name" value="Ribosomal_bL25/Gln-tRNA_synth"/>
</dbReference>
<feature type="region of interest" description="Disordered" evidence="6">
    <location>
        <begin position="180"/>
        <end position="208"/>
    </location>
</feature>
<dbReference type="PANTHER" id="PTHR33284:SF1">
    <property type="entry name" value="RIBOSOMAL PROTEIN L25_GLN-TRNA SYNTHETASE, ANTI-CODON-BINDING DOMAIN-CONTAINING PROTEIN"/>
    <property type="match status" value="1"/>
</dbReference>
<keyword evidence="10" id="KW-1185">Reference proteome</keyword>
<feature type="domain" description="Large ribosomal subunit protein bL25 beta" evidence="8">
    <location>
        <begin position="100"/>
        <end position="182"/>
    </location>
</feature>
<dbReference type="Gene3D" id="2.40.240.10">
    <property type="entry name" value="Ribosomal Protein L25, Chain P"/>
    <property type="match status" value="1"/>
</dbReference>